<name>A0A1R4FWY2_9MICO</name>
<dbReference type="InterPro" id="IPR000086">
    <property type="entry name" value="NUDIX_hydrolase_dom"/>
</dbReference>
<evidence type="ECO:0000256" key="4">
    <source>
        <dbReference type="ARBA" id="ARBA00012381"/>
    </source>
</evidence>
<dbReference type="Proteomes" id="UP000195787">
    <property type="component" value="Unassembled WGS sequence"/>
</dbReference>
<dbReference type="PROSITE" id="PS00893">
    <property type="entry name" value="NUDIX_BOX"/>
    <property type="match status" value="1"/>
</dbReference>
<gene>
    <name evidence="11" type="ORF">CZ674_07200</name>
</gene>
<evidence type="ECO:0000256" key="2">
    <source>
        <dbReference type="ARBA" id="ARBA00001947"/>
    </source>
</evidence>
<evidence type="ECO:0000256" key="6">
    <source>
        <dbReference type="ARBA" id="ARBA00022801"/>
    </source>
</evidence>
<protein>
    <recommendedName>
        <fullName evidence="4">NAD(+) diphosphatase</fullName>
        <ecNumber evidence="4">3.6.1.22</ecNumber>
    </recommendedName>
</protein>
<dbReference type="PANTHER" id="PTHR42904">
    <property type="entry name" value="NUDIX HYDROLASE, NUDC SUBFAMILY"/>
    <property type="match status" value="1"/>
</dbReference>
<feature type="domain" description="Nudix hydrolase" evidence="10">
    <location>
        <begin position="150"/>
        <end position="277"/>
    </location>
</feature>
<comment type="cofactor">
    <cofactor evidence="1">
        <name>Mg(2+)</name>
        <dbReference type="ChEBI" id="CHEBI:18420"/>
    </cofactor>
</comment>
<keyword evidence="6 11" id="KW-0378">Hydrolase</keyword>
<reference evidence="11 12" key="1">
    <citation type="submission" date="2017-02" db="EMBL/GenBank/DDBJ databases">
        <authorList>
            <person name="Peterson S.W."/>
        </authorList>
    </citation>
    <scope>NUCLEOTIDE SEQUENCE [LARGE SCALE GENOMIC DNA]</scope>
    <source>
        <strain evidence="11 12">LMG 22410</strain>
    </source>
</reference>
<evidence type="ECO:0000256" key="3">
    <source>
        <dbReference type="ARBA" id="ARBA00009595"/>
    </source>
</evidence>
<dbReference type="CDD" id="cd03429">
    <property type="entry name" value="NUDIX_NADH_pyrophosphatase_Nudt13"/>
    <property type="match status" value="1"/>
</dbReference>
<evidence type="ECO:0000256" key="9">
    <source>
        <dbReference type="ARBA" id="ARBA00023679"/>
    </source>
</evidence>
<dbReference type="EMBL" id="FUHU01000028">
    <property type="protein sequence ID" value="SJM60428.1"/>
    <property type="molecule type" value="Genomic_DNA"/>
</dbReference>
<dbReference type="InterPro" id="IPR015375">
    <property type="entry name" value="NADH_PPase-like_N"/>
</dbReference>
<dbReference type="RefSeq" id="WP_086991867.1">
    <property type="nucleotide sequence ID" value="NZ_FUHU01000028.1"/>
</dbReference>
<dbReference type="GO" id="GO:0035529">
    <property type="term" value="F:NADH pyrophosphatase activity"/>
    <property type="evidence" value="ECO:0007669"/>
    <property type="project" value="TreeGrafter"/>
</dbReference>
<dbReference type="NCBIfam" id="NF001299">
    <property type="entry name" value="PRK00241.1"/>
    <property type="match status" value="1"/>
</dbReference>
<dbReference type="GeneID" id="303173003"/>
<dbReference type="GO" id="GO:0110153">
    <property type="term" value="F:RNA NAD-cap (NMN-forming) hydrolase activity"/>
    <property type="evidence" value="ECO:0007669"/>
    <property type="project" value="RHEA"/>
</dbReference>
<keyword evidence="7" id="KW-0460">Magnesium</keyword>
<dbReference type="Pfam" id="PF00293">
    <property type="entry name" value="NUDIX"/>
    <property type="match status" value="1"/>
</dbReference>
<evidence type="ECO:0000256" key="5">
    <source>
        <dbReference type="ARBA" id="ARBA00022723"/>
    </source>
</evidence>
<dbReference type="InterPro" id="IPR049734">
    <property type="entry name" value="NudC-like_C"/>
</dbReference>
<dbReference type="PANTHER" id="PTHR42904:SF6">
    <property type="entry name" value="NAD-CAPPED RNA HYDROLASE NUDT12"/>
    <property type="match status" value="1"/>
</dbReference>
<dbReference type="InterPro" id="IPR020084">
    <property type="entry name" value="NUDIX_hydrolase_CS"/>
</dbReference>
<evidence type="ECO:0000256" key="7">
    <source>
        <dbReference type="ARBA" id="ARBA00022842"/>
    </source>
</evidence>
<dbReference type="InterPro" id="IPR050241">
    <property type="entry name" value="NAD-cap_RNA_hydrolase_NudC"/>
</dbReference>
<dbReference type="SUPFAM" id="SSF55811">
    <property type="entry name" value="Nudix"/>
    <property type="match status" value="1"/>
</dbReference>
<evidence type="ECO:0000256" key="1">
    <source>
        <dbReference type="ARBA" id="ARBA00001946"/>
    </source>
</evidence>
<dbReference type="GO" id="GO:0019677">
    <property type="term" value="P:NAD+ catabolic process"/>
    <property type="evidence" value="ECO:0007669"/>
    <property type="project" value="TreeGrafter"/>
</dbReference>
<dbReference type="GO" id="GO:0006742">
    <property type="term" value="P:NADP+ catabolic process"/>
    <property type="evidence" value="ECO:0007669"/>
    <property type="project" value="TreeGrafter"/>
</dbReference>
<organism evidence="11 12">
    <name type="scientific">Agrococcus casei LMG 22410</name>
    <dbReference type="NCBI Taxonomy" id="1255656"/>
    <lineage>
        <taxon>Bacteria</taxon>
        <taxon>Bacillati</taxon>
        <taxon>Actinomycetota</taxon>
        <taxon>Actinomycetes</taxon>
        <taxon>Micrococcales</taxon>
        <taxon>Microbacteriaceae</taxon>
        <taxon>Agrococcus</taxon>
    </lineage>
</organism>
<dbReference type="Pfam" id="PF09296">
    <property type="entry name" value="NUDIX-like"/>
    <property type="match status" value="1"/>
</dbReference>
<proteinExistence type="inferred from homology"/>
<dbReference type="PROSITE" id="PS51462">
    <property type="entry name" value="NUDIX"/>
    <property type="match status" value="1"/>
</dbReference>
<evidence type="ECO:0000259" key="10">
    <source>
        <dbReference type="PROSITE" id="PS51462"/>
    </source>
</evidence>
<evidence type="ECO:0000313" key="11">
    <source>
        <dbReference type="EMBL" id="SJM60428.1"/>
    </source>
</evidence>
<dbReference type="GO" id="GO:0005829">
    <property type="term" value="C:cytosol"/>
    <property type="evidence" value="ECO:0007669"/>
    <property type="project" value="TreeGrafter"/>
</dbReference>
<comment type="similarity">
    <text evidence="3">Belongs to the Nudix hydrolase family. NudC subfamily.</text>
</comment>
<dbReference type="Gene3D" id="3.90.79.10">
    <property type="entry name" value="Nucleoside Triphosphate Pyrophosphohydrolase"/>
    <property type="match status" value="1"/>
</dbReference>
<dbReference type="AlphaFoldDB" id="A0A1R4FWY2"/>
<evidence type="ECO:0000313" key="12">
    <source>
        <dbReference type="Proteomes" id="UP000195787"/>
    </source>
</evidence>
<dbReference type="OrthoDB" id="9791656at2"/>
<dbReference type="Gene3D" id="3.90.79.20">
    <property type="match status" value="1"/>
</dbReference>
<comment type="cofactor">
    <cofactor evidence="2">
        <name>Zn(2+)</name>
        <dbReference type="ChEBI" id="CHEBI:29105"/>
    </cofactor>
</comment>
<comment type="catalytic activity">
    <reaction evidence="9">
        <text>a 5'-end NAD(+)-phospho-ribonucleoside in mRNA + H2O = a 5'-end phospho-adenosine-phospho-ribonucleoside in mRNA + beta-nicotinamide D-ribonucleotide + 2 H(+)</text>
        <dbReference type="Rhea" id="RHEA:60876"/>
        <dbReference type="Rhea" id="RHEA-COMP:15698"/>
        <dbReference type="Rhea" id="RHEA-COMP:15719"/>
        <dbReference type="ChEBI" id="CHEBI:14649"/>
        <dbReference type="ChEBI" id="CHEBI:15377"/>
        <dbReference type="ChEBI" id="CHEBI:15378"/>
        <dbReference type="ChEBI" id="CHEBI:144029"/>
        <dbReference type="ChEBI" id="CHEBI:144051"/>
    </reaction>
    <physiologicalReaction direction="left-to-right" evidence="9">
        <dbReference type="Rhea" id="RHEA:60877"/>
    </physiologicalReaction>
</comment>
<dbReference type="EC" id="3.6.1.22" evidence="4"/>
<evidence type="ECO:0000256" key="8">
    <source>
        <dbReference type="ARBA" id="ARBA00023027"/>
    </source>
</evidence>
<keyword evidence="5" id="KW-0479">Metal-binding</keyword>
<accession>A0A1R4FWY2</accession>
<keyword evidence="12" id="KW-1185">Reference proteome</keyword>
<keyword evidence="8" id="KW-0520">NAD</keyword>
<sequence length="290" mass="31556">MPFGSLSRRGLDNAEGAADAMLHAAMLDPQRHVIAVGGGARLAVDGGRLADVRDADLAEHVLVWLGVDERSEHWVAAIGFDGDEPGFEWSEARELAVTLSSDEAAIAVQALALATWHRDHSFSPVDGSPTRVVHAGWTREDSSGRQHFPRTDPAVIVAVLDRSGDRLLLANNSAWPERRYSLVAGFVDPGESLESAVAREALEEVGLKLTAIEYVSSQPWPYPRSLMVGFSAVAERAEDLEPDGIEIRDARWLTRDDIRNGVVDLPGRGSIARTIIERWLDGDLSAVSQR</sequence>
<dbReference type="GO" id="GO:0046872">
    <property type="term" value="F:metal ion binding"/>
    <property type="evidence" value="ECO:0007669"/>
    <property type="project" value="UniProtKB-KW"/>
</dbReference>
<dbReference type="InterPro" id="IPR015797">
    <property type="entry name" value="NUDIX_hydrolase-like_dom_sf"/>
</dbReference>